<feature type="domain" description="MPN635 N-terminal" evidence="1">
    <location>
        <begin position="150"/>
        <end position="239"/>
    </location>
</feature>
<accession>A0A0F9QEC8</accession>
<comment type="caution">
    <text evidence="2">The sequence shown here is derived from an EMBL/GenBank/DDBJ whole genome shotgun (WGS) entry which is preliminary data.</text>
</comment>
<dbReference type="EMBL" id="LAZR01004119">
    <property type="protein sequence ID" value="KKN11596.1"/>
    <property type="molecule type" value="Genomic_DNA"/>
</dbReference>
<organism evidence="2">
    <name type="scientific">marine sediment metagenome</name>
    <dbReference type="NCBI Taxonomy" id="412755"/>
    <lineage>
        <taxon>unclassified sequences</taxon>
        <taxon>metagenomes</taxon>
        <taxon>ecological metagenomes</taxon>
    </lineage>
</organism>
<evidence type="ECO:0000313" key="2">
    <source>
        <dbReference type="EMBL" id="KKN11596.1"/>
    </source>
</evidence>
<name>A0A0F9QEC8_9ZZZZ</name>
<dbReference type="InterPro" id="IPR058987">
    <property type="entry name" value="MPN635_N"/>
</dbReference>
<dbReference type="AlphaFoldDB" id="A0A0F9QEC8"/>
<protein>
    <recommendedName>
        <fullName evidence="1">MPN635 N-terminal domain-containing protein</fullName>
    </recommendedName>
</protein>
<gene>
    <name evidence="2" type="ORF">LCGC14_1024920</name>
</gene>
<dbReference type="Pfam" id="PF25856">
    <property type="entry name" value="MPN635_N"/>
    <property type="match status" value="1"/>
</dbReference>
<dbReference type="Gene3D" id="3.30.565.10">
    <property type="entry name" value="Histidine kinase-like ATPase, C-terminal domain"/>
    <property type="match status" value="1"/>
</dbReference>
<evidence type="ECO:0000259" key="1">
    <source>
        <dbReference type="Pfam" id="PF25856"/>
    </source>
</evidence>
<dbReference type="InterPro" id="IPR036890">
    <property type="entry name" value="HATPase_C_sf"/>
</dbReference>
<proteinExistence type="predicted"/>
<reference evidence="2" key="1">
    <citation type="journal article" date="2015" name="Nature">
        <title>Complex archaea that bridge the gap between prokaryotes and eukaryotes.</title>
        <authorList>
            <person name="Spang A."/>
            <person name="Saw J.H."/>
            <person name="Jorgensen S.L."/>
            <person name="Zaremba-Niedzwiedzka K."/>
            <person name="Martijn J."/>
            <person name="Lind A.E."/>
            <person name="van Eijk R."/>
            <person name="Schleper C."/>
            <person name="Guy L."/>
            <person name="Ettema T.J."/>
        </authorList>
    </citation>
    <scope>NUCLEOTIDE SEQUENCE</scope>
</reference>
<dbReference type="SUPFAM" id="SSF55874">
    <property type="entry name" value="ATPase domain of HSP90 chaperone/DNA topoisomerase II/histidine kinase"/>
    <property type="match status" value="1"/>
</dbReference>
<sequence>MEIFDLNIEEILEDWEIYHGIRELISNALDEQILTKTKKIKIFLDGEKKWHIRDYGRGIMIDHFTQNENEEKLDNPNTIGKFGIGLKDALATFDRNKIQVILRSKYGNFTAKKYEKQGFPGIKTLHAEQNLPTEPKMIGTDIILENVSHEDIEEAKSLFLLFSNQKLIESTEYGEVYEKKGISNIYINGVKVAEEEGFLFSYNITSLTAKIKKALNRERTNVGRSAYSDRVKRILLSCRGEAIVKALVGDLQNFELGTLHDELKWIDVQEHAVRILNSQKDVIFVTPSEMQSSFSAIDDAKARGLEIVTVSDSLRAKLHNKYDISGKKIRDLNQFVKEDIESFEFKFVEVGKLTSSEKKVFNLHEKIYELIGGKPNSILKIKISETMRKDPNTFREAVGLWEKKNGSVIIKRDQLKDIENFGGTLLHEIAHSISGVSDVNRDFENELTRLLGVLCLGALNRIKKK</sequence>